<dbReference type="Gene3D" id="3.10.560.10">
    <property type="entry name" value="Outer membrane lipoprotein wza domain like"/>
    <property type="match status" value="1"/>
</dbReference>
<protein>
    <submittedName>
        <fullName evidence="4">Polysaccharide export outer membrane protein</fullName>
    </submittedName>
</protein>
<dbReference type="Proteomes" id="UP000529795">
    <property type="component" value="Unassembled WGS sequence"/>
</dbReference>
<dbReference type="InterPro" id="IPR049712">
    <property type="entry name" value="Poly_export"/>
</dbReference>
<sequence>MATLPMAAGCVENQTSRVLPRGDDAYQALAARAASVEAPVDYRIGALDTIDVAVFAEPDLSVKGVQVDAAGNVELPLIGTVPAAGSTARQLSDRVGRLYGARYLEHPQVTVSVATAVSQRVTVQGEVTEPGVYDLKGTTTLLQAISLAKGETRVAALRSVSVFRVVEGTRVGAIFDIAAIRRGEQPDPALVGNDMVIVGYSAGKGAWRDTLAAAPLLNVFAFNALR</sequence>
<evidence type="ECO:0000256" key="1">
    <source>
        <dbReference type="ARBA" id="ARBA00022729"/>
    </source>
</evidence>
<gene>
    <name evidence="4" type="ORF">GGQ80_001802</name>
</gene>
<evidence type="ECO:0000313" key="5">
    <source>
        <dbReference type="Proteomes" id="UP000529795"/>
    </source>
</evidence>
<name>A0A840FCC5_9SPHN</name>
<dbReference type="AlphaFoldDB" id="A0A840FCC5"/>
<dbReference type="InterPro" id="IPR019554">
    <property type="entry name" value="Soluble_ligand-bd"/>
</dbReference>
<dbReference type="InterPro" id="IPR003715">
    <property type="entry name" value="Poly_export_N"/>
</dbReference>
<comment type="caution">
    <text evidence="4">The sequence shown here is derived from an EMBL/GenBank/DDBJ whole genome shotgun (WGS) entry which is preliminary data.</text>
</comment>
<keyword evidence="5" id="KW-1185">Reference proteome</keyword>
<proteinExistence type="predicted"/>
<keyword evidence="1" id="KW-0732">Signal</keyword>
<dbReference type="GO" id="GO:0015159">
    <property type="term" value="F:polysaccharide transmembrane transporter activity"/>
    <property type="evidence" value="ECO:0007669"/>
    <property type="project" value="InterPro"/>
</dbReference>
<reference evidence="4 5" key="1">
    <citation type="submission" date="2020-08" db="EMBL/GenBank/DDBJ databases">
        <title>Genomic Encyclopedia of Type Strains, Phase IV (KMG-IV): sequencing the most valuable type-strain genomes for metagenomic binning, comparative biology and taxonomic classification.</title>
        <authorList>
            <person name="Goeker M."/>
        </authorList>
    </citation>
    <scope>NUCLEOTIDE SEQUENCE [LARGE SCALE GENOMIC DNA]</scope>
    <source>
        <strain evidence="4 5">YC6723</strain>
    </source>
</reference>
<dbReference type="PANTHER" id="PTHR33619">
    <property type="entry name" value="POLYSACCHARIDE EXPORT PROTEIN GFCE-RELATED"/>
    <property type="match status" value="1"/>
</dbReference>
<organism evidence="4 5">
    <name type="scientific">Sphingomonas jinjuensis</name>
    <dbReference type="NCBI Taxonomy" id="535907"/>
    <lineage>
        <taxon>Bacteria</taxon>
        <taxon>Pseudomonadati</taxon>
        <taxon>Pseudomonadota</taxon>
        <taxon>Alphaproteobacteria</taxon>
        <taxon>Sphingomonadales</taxon>
        <taxon>Sphingomonadaceae</taxon>
        <taxon>Sphingomonas</taxon>
    </lineage>
</organism>
<evidence type="ECO:0000259" key="2">
    <source>
        <dbReference type="Pfam" id="PF02563"/>
    </source>
</evidence>
<dbReference type="Gene3D" id="3.30.1950.10">
    <property type="entry name" value="wza like domain"/>
    <property type="match status" value="1"/>
</dbReference>
<evidence type="ECO:0000313" key="4">
    <source>
        <dbReference type="EMBL" id="MBB4153896.1"/>
    </source>
</evidence>
<accession>A0A840FCC5</accession>
<evidence type="ECO:0000259" key="3">
    <source>
        <dbReference type="Pfam" id="PF10531"/>
    </source>
</evidence>
<dbReference type="EMBL" id="JACIEV010000004">
    <property type="protein sequence ID" value="MBB4153896.1"/>
    <property type="molecule type" value="Genomic_DNA"/>
</dbReference>
<feature type="domain" description="Soluble ligand binding" evidence="3">
    <location>
        <begin position="120"/>
        <end position="169"/>
    </location>
</feature>
<dbReference type="PANTHER" id="PTHR33619:SF3">
    <property type="entry name" value="POLYSACCHARIDE EXPORT PROTEIN GFCE-RELATED"/>
    <property type="match status" value="1"/>
</dbReference>
<feature type="domain" description="Polysaccharide export protein N-terminal" evidence="2">
    <location>
        <begin position="38"/>
        <end position="113"/>
    </location>
</feature>
<dbReference type="Pfam" id="PF10531">
    <property type="entry name" value="SLBB"/>
    <property type="match status" value="1"/>
</dbReference>
<dbReference type="Pfam" id="PF02563">
    <property type="entry name" value="Poly_export"/>
    <property type="match status" value="1"/>
</dbReference>